<comment type="caution">
    <text evidence="1">The sequence shown here is derived from an EMBL/GenBank/DDBJ whole genome shotgun (WGS) entry which is preliminary data.</text>
</comment>
<proteinExistence type="predicted"/>
<dbReference type="CDD" id="cd00093">
    <property type="entry name" value="HTH_XRE"/>
    <property type="match status" value="1"/>
</dbReference>
<reference evidence="1 2" key="1">
    <citation type="submission" date="2022-01" db="EMBL/GenBank/DDBJ databases">
        <title>Draft Genome Sequences of Seven Type Strains of the Genus Streptomyces.</title>
        <authorList>
            <person name="Aziz S."/>
            <person name="Coretto E."/>
            <person name="Chronakova A."/>
            <person name="Sproer C."/>
            <person name="Huber K."/>
            <person name="Nouioui I."/>
            <person name="Gross H."/>
        </authorList>
    </citation>
    <scope>NUCLEOTIDE SEQUENCE [LARGE SCALE GENOMIC DNA]</scope>
    <source>
        <strain evidence="1 2">DSM 41685</strain>
    </source>
</reference>
<dbReference type="SUPFAM" id="SSF47413">
    <property type="entry name" value="lambda repressor-like DNA-binding domains"/>
    <property type="match status" value="1"/>
</dbReference>
<dbReference type="InterPro" id="IPR010982">
    <property type="entry name" value="Lambda_DNA-bd_dom_sf"/>
</dbReference>
<dbReference type="InterPro" id="IPR001387">
    <property type="entry name" value="Cro/C1-type_HTH"/>
</dbReference>
<organism evidence="1 2">
    <name type="scientific">Streptomyces tricolor</name>
    <dbReference type="NCBI Taxonomy" id="68277"/>
    <lineage>
        <taxon>Bacteria</taxon>
        <taxon>Bacillati</taxon>
        <taxon>Actinomycetota</taxon>
        <taxon>Actinomycetes</taxon>
        <taxon>Kitasatosporales</taxon>
        <taxon>Streptomycetaceae</taxon>
        <taxon>Streptomyces</taxon>
        <taxon>Streptomyces violaceoruber group</taxon>
    </lineage>
</organism>
<gene>
    <name evidence="1" type="ORF">L0F81_00045</name>
</gene>
<dbReference type="EMBL" id="JAKKZF010000001">
    <property type="protein sequence ID" value="MCG0061689.1"/>
    <property type="molecule type" value="Genomic_DNA"/>
</dbReference>
<keyword evidence="2" id="KW-1185">Reference proteome</keyword>
<accession>A0ABS9J867</accession>
<name>A0ABS9J867_9ACTN</name>
<protein>
    <submittedName>
        <fullName evidence="1">Helix-turn-helix domain-containing protein</fullName>
    </submittedName>
</protein>
<sequence length="74" mass="8080">MTPADEQLRSHVRSALIRAQISQAEAARQLGLSNKHLNQMITGRAPLTLAWAERILALTGMRLVIGLAHDTAQP</sequence>
<dbReference type="Proteomes" id="UP001299012">
    <property type="component" value="Unassembled WGS sequence"/>
</dbReference>
<dbReference type="Gene3D" id="1.10.260.40">
    <property type="entry name" value="lambda repressor-like DNA-binding domains"/>
    <property type="match status" value="1"/>
</dbReference>
<evidence type="ECO:0000313" key="2">
    <source>
        <dbReference type="Proteomes" id="UP001299012"/>
    </source>
</evidence>
<dbReference type="RefSeq" id="WP_237480816.1">
    <property type="nucleotide sequence ID" value="NZ_JAKKZF010000001.1"/>
</dbReference>
<evidence type="ECO:0000313" key="1">
    <source>
        <dbReference type="EMBL" id="MCG0061689.1"/>
    </source>
</evidence>